<accession>A0A7M5VEC7</accession>
<feature type="active site" evidence="6">
    <location>
        <position position="160"/>
    </location>
</feature>
<dbReference type="EC" id="3.4.19.12" evidence="2"/>
<evidence type="ECO:0000256" key="3">
    <source>
        <dbReference type="ARBA" id="ARBA00022670"/>
    </source>
</evidence>
<feature type="active site" evidence="6">
    <location>
        <position position="176"/>
    </location>
</feature>
<evidence type="ECO:0000313" key="9">
    <source>
        <dbReference type="Proteomes" id="UP000594262"/>
    </source>
</evidence>
<dbReference type="PANTHER" id="PTHR13291">
    <property type="entry name" value="JOSEPHIN 1, 2"/>
    <property type="match status" value="1"/>
</dbReference>
<keyword evidence="4" id="KW-0833">Ubl conjugation pathway</keyword>
<evidence type="ECO:0000256" key="4">
    <source>
        <dbReference type="ARBA" id="ARBA00022786"/>
    </source>
</evidence>
<keyword evidence="9" id="KW-1185">Reference proteome</keyword>
<evidence type="ECO:0000256" key="5">
    <source>
        <dbReference type="ARBA" id="ARBA00022801"/>
    </source>
</evidence>
<feature type="active site" evidence="6">
    <location>
        <position position="56"/>
    </location>
</feature>
<sequence length="226" mass="26653">MPFMFCKHGKENSCKILETIFYFRVDLKNNEIKIQIMEEKVNKTELYHEKQRLQYCAVHAINNLFQNADACSKATLDEICYNLNPSRWLNPHRSMLGLGNYDINVITMFLQSREHEVVWFDKRRPAEDIKLEEVFGFLLNDISKQSLFGKTFSLSSSFKHWYIIREFNNDCYFNLDSKLQKPLEIGDDKLLIEYLNTRLIQKECQLLLVVKTGRSGEDVYINKDAG</sequence>
<dbReference type="InterPro" id="IPR006155">
    <property type="entry name" value="Josephin"/>
</dbReference>
<feature type="domain" description="Josephin" evidence="7">
    <location>
        <begin position="43"/>
        <end position="224"/>
    </location>
</feature>
<evidence type="ECO:0000259" key="7">
    <source>
        <dbReference type="PROSITE" id="PS50957"/>
    </source>
</evidence>
<dbReference type="GO" id="GO:0006508">
    <property type="term" value="P:proteolysis"/>
    <property type="evidence" value="ECO:0007669"/>
    <property type="project" value="UniProtKB-KW"/>
</dbReference>
<keyword evidence="3" id="KW-0645">Protease</keyword>
<dbReference type="GO" id="GO:0016579">
    <property type="term" value="P:protein deubiquitination"/>
    <property type="evidence" value="ECO:0007669"/>
    <property type="project" value="InterPro"/>
</dbReference>
<dbReference type="PROSITE" id="PS50957">
    <property type="entry name" value="JOSEPHIN"/>
    <property type="match status" value="1"/>
</dbReference>
<dbReference type="Proteomes" id="UP000594262">
    <property type="component" value="Unplaced"/>
</dbReference>
<protein>
    <recommendedName>
        <fullName evidence="2">ubiquitinyl hydrolase 1</fullName>
        <ecNumber evidence="2">3.4.19.12</ecNumber>
    </recommendedName>
</protein>
<name>A0A7M5VEC7_9CNID</name>
<dbReference type="OrthoDB" id="6019981at2759"/>
<dbReference type="AlphaFoldDB" id="A0A7M5VEC7"/>
<dbReference type="Gene3D" id="3.90.70.40">
    <property type="match status" value="1"/>
</dbReference>
<comment type="catalytic activity">
    <reaction evidence="1">
        <text>Thiol-dependent hydrolysis of ester, thioester, amide, peptide and isopeptide bonds formed by the C-terminal Gly of ubiquitin (a 76-residue protein attached to proteins as an intracellular targeting signal).</text>
        <dbReference type="EC" id="3.4.19.12"/>
    </reaction>
</comment>
<dbReference type="PANTHER" id="PTHR13291:SF0">
    <property type="entry name" value="JOSEPHIN-LIKE PROTEIN"/>
    <property type="match status" value="1"/>
</dbReference>
<keyword evidence="5 6" id="KW-0378">Hydrolase</keyword>
<proteinExistence type="predicted"/>
<dbReference type="GO" id="GO:0004843">
    <property type="term" value="F:cysteine-type deubiquitinase activity"/>
    <property type="evidence" value="ECO:0007669"/>
    <property type="project" value="UniProtKB-EC"/>
</dbReference>
<organism evidence="8 9">
    <name type="scientific">Clytia hemisphaerica</name>
    <dbReference type="NCBI Taxonomy" id="252671"/>
    <lineage>
        <taxon>Eukaryota</taxon>
        <taxon>Metazoa</taxon>
        <taxon>Cnidaria</taxon>
        <taxon>Hydrozoa</taxon>
        <taxon>Hydroidolina</taxon>
        <taxon>Leptothecata</taxon>
        <taxon>Obeliida</taxon>
        <taxon>Clytiidae</taxon>
        <taxon>Clytia</taxon>
    </lineage>
</organism>
<reference evidence="8" key="1">
    <citation type="submission" date="2021-01" db="UniProtKB">
        <authorList>
            <consortium name="EnsemblMetazoa"/>
        </authorList>
    </citation>
    <scope>IDENTIFICATION</scope>
</reference>
<evidence type="ECO:0000256" key="1">
    <source>
        <dbReference type="ARBA" id="ARBA00000707"/>
    </source>
</evidence>
<evidence type="ECO:0000256" key="2">
    <source>
        <dbReference type="ARBA" id="ARBA00012759"/>
    </source>
</evidence>
<dbReference type="EnsemblMetazoa" id="CLYHEMT008611.2">
    <property type="protein sequence ID" value="CLYHEMP008611.2"/>
    <property type="gene ID" value="CLYHEMG008611"/>
</dbReference>
<dbReference type="InterPro" id="IPR040053">
    <property type="entry name" value="JOSD1/2"/>
</dbReference>
<evidence type="ECO:0000256" key="6">
    <source>
        <dbReference type="PROSITE-ProRule" id="PRU00331"/>
    </source>
</evidence>
<dbReference type="SMART" id="SM01246">
    <property type="entry name" value="Josephin"/>
    <property type="match status" value="1"/>
</dbReference>
<dbReference type="Pfam" id="PF02099">
    <property type="entry name" value="Josephin"/>
    <property type="match status" value="1"/>
</dbReference>
<evidence type="ECO:0000313" key="8">
    <source>
        <dbReference type="EnsemblMetazoa" id="CLYHEMP008611.2"/>
    </source>
</evidence>